<dbReference type="NCBIfam" id="TIGR00407">
    <property type="entry name" value="proA"/>
    <property type="match status" value="1"/>
</dbReference>
<dbReference type="Proteomes" id="UP000265643">
    <property type="component" value="Unassembled WGS sequence"/>
</dbReference>
<evidence type="ECO:0000256" key="1">
    <source>
        <dbReference type="ARBA" id="ARBA00004985"/>
    </source>
</evidence>
<evidence type="ECO:0000256" key="3">
    <source>
        <dbReference type="ARBA" id="ARBA00022650"/>
    </source>
</evidence>
<evidence type="ECO:0000256" key="5">
    <source>
        <dbReference type="ARBA" id="ARBA00023002"/>
    </source>
</evidence>
<evidence type="ECO:0000313" key="9">
    <source>
        <dbReference type="EMBL" id="GCA68142.1"/>
    </source>
</evidence>
<comment type="caution">
    <text evidence="9">The sequence shown here is derived from an EMBL/GenBank/DDBJ whole genome shotgun (WGS) entry which is preliminary data.</text>
</comment>
<dbReference type="GO" id="GO:0055129">
    <property type="term" value="P:L-proline biosynthetic process"/>
    <property type="evidence" value="ECO:0007669"/>
    <property type="project" value="UniProtKB-UniRule"/>
</dbReference>
<protein>
    <recommendedName>
        <fullName evidence="7">Gamma-glutamyl phosphate reductase</fullName>
        <shortName evidence="7">GPR</shortName>
        <ecNumber evidence="7">1.2.1.41</ecNumber>
    </recommendedName>
    <alternativeName>
        <fullName evidence="7">Glutamate-5-semialdehyde dehydrogenase</fullName>
    </alternativeName>
    <alternativeName>
        <fullName evidence="7">Glutamyl-gamma-semialdehyde dehydrogenase</fullName>
        <shortName evidence="7">GSA dehydrogenase</shortName>
    </alternativeName>
</protein>
<dbReference type="GO" id="GO:0004350">
    <property type="term" value="F:glutamate-5-semialdehyde dehydrogenase activity"/>
    <property type="evidence" value="ECO:0007669"/>
    <property type="project" value="UniProtKB-UniRule"/>
</dbReference>
<evidence type="ECO:0000259" key="8">
    <source>
        <dbReference type="Pfam" id="PF00171"/>
    </source>
</evidence>
<sequence length="416" mass="45652">MEQYMEIIGQRAKEASKIMARLSQVDKNRGLLAAAEELRKKTDYILEENKKDVDAAIQSGMKQSLVDRLQLTKERIDAMAVGLEQIAGLEDPVGEVLSMKTRPNGLRIGKKRVPLGVIGIIYESRPNVTADAFGLCFKTGNATILRGGSDAIHSNKAVTVVIKDALCKLKLPQDAMILVEDTSREMVTEMMQLREYIDVLIPRGGAGLIANVVKNSSVPVIETGTGNCHVYVDDSADLNMAADIIENAKTQRMGVCNACESLLIHSAVAEKAMPVILRRLKEHQIEVRGDERVCAGASEVIPATEEDWGREYLDAMISVKIVDSLEEAIDHINRYNTGHSETIVTENYDHALKFLDEVDAAAVYVNASTRFTDGFEFGFGAEIGISTQKLHARGPMGLEALTTTKYIIFGNGQIRE</sequence>
<evidence type="ECO:0000313" key="10">
    <source>
        <dbReference type="Proteomes" id="UP000265643"/>
    </source>
</evidence>
<feature type="domain" description="Aldehyde dehydrogenase" evidence="8">
    <location>
        <begin position="317"/>
        <end position="378"/>
    </location>
</feature>
<dbReference type="PIRSF" id="PIRSF000151">
    <property type="entry name" value="GPR"/>
    <property type="match status" value="1"/>
</dbReference>
<dbReference type="Pfam" id="PF00171">
    <property type="entry name" value="Aldedh"/>
    <property type="match status" value="2"/>
</dbReference>
<reference evidence="10" key="1">
    <citation type="submission" date="2018-09" db="EMBL/GenBank/DDBJ databases">
        <title>Draft Genome Sequence of Mediterraneibacter sp. KCTC 15684.</title>
        <authorList>
            <person name="Kim J.S."/>
            <person name="Han K.I."/>
            <person name="Suh M.K."/>
            <person name="Lee K.C."/>
            <person name="Eom M.K."/>
            <person name="Lee J.H."/>
            <person name="Park S.H."/>
            <person name="Kang S.W."/>
            <person name="Park J.E."/>
            <person name="Oh B.S."/>
            <person name="Yu S.Y."/>
            <person name="Choi S.H."/>
            <person name="Lee D.H."/>
            <person name="Yoon H."/>
            <person name="Kim B."/>
            <person name="Yang S.J."/>
            <person name="Lee J.S."/>
        </authorList>
    </citation>
    <scope>NUCLEOTIDE SEQUENCE [LARGE SCALE GENOMIC DNA]</scope>
    <source>
        <strain evidence="10">KCTC 15684</strain>
    </source>
</reference>
<dbReference type="InterPro" id="IPR020593">
    <property type="entry name" value="G-glutamylP_reductase_CS"/>
</dbReference>
<dbReference type="GO" id="GO:0050661">
    <property type="term" value="F:NADP binding"/>
    <property type="evidence" value="ECO:0007669"/>
    <property type="project" value="InterPro"/>
</dbReference>
<dbReference type="UniPathway" id="UPA00098">
    <property type="reaction ID" value="UER00360"/>
</dbReference>
<dbReference type="NCBIfam" id="NF001221">
    <property type="entry name" value="PRK00197.1"/>
    <property type="match status" value="1"/>
</dbReference>
<dbReference type="InterPro" id="IPR015590">
    <property type="entry name" value="Aldehyde_DH_dom"/>
</dbReference>
<dbReference type="InterPro" id="IPR012134">
    <property type="entry name" value="Glu-5-SA_DH"/>
</dbReference>
<comment type="subcellular location">
    <subcellularLocation>
        <location evidence="7">Cytoplasm</location>
    </subcellularLocation>
</comment>
<dbReference type="Gene3D" id="3.40.309.10">
    <property type="entry name" value="Aldehyde Dehydrogenase, Chain A, domain 2"/>
    <property type="match status" value="1"/>
</dbReference>
<dbReference type="InterPro" id="IPR000965">
    <property type="entry name" value="GPR_dom"/>
</dbReference>
<gene>
    <name evidence="7 9" type="primary">proA</name>
    <name evidence="9" type="ORF">KGMB01110_25780</name>
</gene>
<dbReference type="InterPro" id="IPR016161">
    <property type="entry name" value="Ald_DH/histidinol_DH"/>
</dbReference>
<keyword evidence="2 7" id="KW-0028">Amino-acid biosynthesis</keyword>
<evidence type="ECO:0000256" key="7">
    <source>
        <dbReference type="HAMAP-Rule" id="MF_00412"/>
    </source>
</evidence>
<keyword evidence="3 7" id="KW-0641">Proline biosynthesis</keyword>
<dbReference type="CDD" id="cd07079">
    <property type="entry name" value="ALDH_F18-19_ProA-GPR"/>
    <property type="match status" value="1"/>
</dbReference>
<comment type="pathway">
    <text evidence="1 7">Amino-acid biosynthesis; L-proline biosynthesis; L-glutamate 5-semialdehyde from L-glutamate: step 2/2.</text>
</comment>
<accession>A0A391PM39</accession>
<dbReference type="Gene3D" id="3.40.605.10">
    <property type="entry name" value="Aldehyde Dehydrogenase, Chain A, domain 1"/>
    <property type="match status" value="1"/>
</dbReference>
<feature type="domain" description="Aldehyde dehydrogenase" evidence="8">
    <location>
        <begin position="10"/>
        <end position="296"/>
    </location>
</feature>
<name>A0A391PM39_9FIRM</name>
<dbReference type="SUPFAM" id="SSF53720">
    <property type="entry name" value="ALDH-like"/>
    <property type="match status" value="1"/>
</dbReference>
<keyword evidence="10" id="KW-1185">Reference proteome</keyword>
<dbReference type="FunFam" id="3.40.309.10:FF:000006">
    <property type="entry name" value="Gamma-glutamyl phosphate reductase"/>
    <property type="match status" value="1"/>
</dbReference>
<dbReference type="PANTHER" id="PTHR11063">
    <property type="entry name" value="GLUTAMATE SEMIALDEHYDE DEHYDROGENASE"/>
    <property type="match status" value="1"/>
</dbReference>
<dbReference type="InterPro" id="IPR016162">
    <property type="entry name" value="Ald_DH_N"/>
</dbReference>
<organism evidence="9 10">
    <name type="scientific">Mediterraneibacter butyricigenes</name>
    <dbReference type="NCBI Taxonomy" id="2316025"/>
    <lineage>
        <taxon>Bacteria</taxon>
        <taxon>Bacillati</taxon>
        <taxon>Bacillota</taxon>
        <taxon>Clostridia</taxon>
        <taxon>Lachnospirales</taxon>
        <taxon>Lachnospiraceae</taxon>
        <taxon>Mediterraneibacter</taxon>
    </lineage>
</organism>
<dbReference type="GO" id="GO:0005737">
    <property type="term" value="C:cytoplasm"/>
    <property type="evidence" value="ECO:0007669"/>
    <property type="project" value="UniProtKB-SubCell"/>
</dbReference>
<evidence type="ECO:0000256" key="6">
    <source>
        <dbReference type="ARBA" id="ARBA00049024"/>
    </source>
</evidence>
<keyword evidence="4 7" id="KW-0521">NADP</keyword>
<evidence type="ECO:0000256" key="2">
    <source>
        <dbReference type="ARBA" id="ARBA00022605"/>
    </source>
</evidence>
<keyword evidence="5 7" id="KW-0560">Oxidoreductase</keyword>
<dbReference type="PANTHER" id="PTHR11063:SF8">
    <property type="entry name" value="DELTA-1-PYRROLINE-5-CARBOXYLATE SYNTHASE"/>
    <property type="match status" value="1"/>
</dbReference>
<dbReference type="EC" id="1.2.1.41" evidence="7"/>
<evidence type="ECO:0000256" key="4">
    <source>
        <dbReference type="ARBA" id="ARBA00022857"/>
    </source>
</evidence>
<proteinExistence type="inferred from homology"/>
<dbReference type="HAMAP" id="MF_00412">
    <property type="entry name" value="ProA"/>
    <property type="match status" value="1"/>
</dbReference>
<dbReference type="EMBL" id="BHGK01000001">
    <property type="protein sequence ID" value="GCA68142.1"/>
    <property type="molecule type" value="Genomic_DNA"/>
</dbReference>
<dbReference type="RefSeq" id="WP_119298792.1">
    <property type="nucleotide sequence ID" value="NZ_BHGK01000001.1"/>
</dbReference>
<comment type="catalytic activity">
    <reaction evidence="6 7">
        <text>L-glutamate 5-semialdehyde + phosphate + NADP(+) = L-glutamyl 5-phosphate + NADPH + H(+)</text>
        <dbReference type="Rhea" id="RHEA:19541"/>
        <dbReference type="ChEBI" id="CHEBI:15378"/>
        <dbReference type="ChEBI" id="CHEBI:43474"/>
        <dbReference type="ChEBI" id="CHEBI:57783"/>
        <dbReference type="ChEBI" id="CHEBI:58066"/>
        <dbReference type="ChEBI" id="CHEBI:58274"/>
        <dbReference type="ChEBI" id="CHEBI:58349"/>
        <dbReference type="EC" id="1.2.1.41"/>
    </reaction>
</comment>
<comment type="function">
    <text evidence="7">Catalyzes the NADPH-dependent reduction of L-glutamate 5-phosphate into L-glutamate 5-semialdehyde and phosphate. The product spontaneously undergoes cyclization to form 1-pyrroline-5-carboxylate.</text>
</comment>
<dbReference type="PROSITE" id="PS01223">
    <property type="entry name" value="PROA"/>
    <property type="match status" value="1"/>
</dbReference>
<comment type="similarity">
    <text evidence="7">Belongs to the gamma-glutamyl phosphate reductase family.</text>
</comment>
<dbReference type="InterPro" id="IPR016163">
    <property type="entry name" value="Ald_DH_C"/>
</dbReference>
<dbReference type="AlphaFoldDB" id="A0A391PM39"/>
<keyword evidence="7" id="KW-0963">Cytoplasm</keyword>